<name>A0AA88JGF5_FICCA</name>
<accession>A0AA88JGF5</accession>
<evidence type="ECO:0000313" key="2">
    <source>
        <dbReference type="Proteomes" id="UP001187192"/>
    </source>
</evidence>
<comment type="caution">
    <text evidence="1">The sequence shown here is derived from an EMBL/GenBank/DDBJ whole genome shotgun (WGS) entry which is preliminary data.</text>
</comment>
<keyword evidence="2" id="KW-1185">Reference proteome</keyword>
<feature type="non-terminal residue" evidence="1">
    <location>
        <position position="120"/>
    </location>
</feature>
<evidence type="ECO:0000313" key="1">
    <source>
        <dbReference type="EMBL" id="GMN71181.1"/>
    </source>
</evidence>
<gene>
    <name evidence="1" type="ORF">TIFTF001_052632</name>
</gene>
<protein>
    <submittedName>
        <fullName evidence="1">Uncharacterized protein</fullName>
    </submittedName>
</protein>
<sequence length="120" mass="13844">MPLKKRAMKGKGKAVARNEEIPVADKFEYKLARTRFNDFTAGRNLLPEKGFVYMSSDTLGYPEYIYLVNFKNKWKNFCQHPSVVIVPLVKKFYANFDGRCPNSVYLRGKRVDISGTVINK</sequence>
<reference evidence="1" key="1">
    <citation type="submission" date="2023-07" db="EMBL/GenBank/DDBJ databases">
        <title>draft genome sequence of fig (Ficus carica).</title>
        <authorList>
            <person name="Takahashi T."/>
            <person name="Nishimura K."/>
        </authorList>
    </citation>
    <scope>NUCLEOTIDE SEQUENCE</scope>
</reference>
<dbReference type="Proteomes" id="UP001187192">
    <property type="component" value="Unassembled WGS sequence"/>
</dbReference>
<organism evidence="1 2">
    <name type="scientific">Ficus carica</name>
    <name type="common">Common fig</name>
    <dbReference type="NCBI Taxonomy" id="3494"/>
    <lineage>
        <taxon>Eukaryota</taxon>
        <taxon>Viridiplantae</taxon>
        <taxon>Streptophyta</taxon>
        <taxon>Embryophyta</taxon>
        <taxon>Tracheophyta</taxon>
        <taxon>Spermatophyta</taxon>
        <taxon>Magnoliopsida</taxon>
        <taxon>eudicotyledons</taxon>
        <taxon>Gunneridae</taxon>
        <taxon>Pentapetalae</taxon>
        <taxon>rosids</taxon>
        <taxon>fabids</taxon>
        <taxon>Rosales</taxon>
        <taxon>Moraceae</taxon>
        <taxon>Ficeae</taxon>
        <taxon>Ficus</taxon>
    </lineage>
</organism>
<proteinExistence type="predicted"/>
<dbReference type="EMBL" id="BTGU01011291">
    <property type="protein sequence ID" value="GMN71181.1"/>
    <property type="molecule type" value="Genomic_DNA"/>
</dbReference>
<dbReference type="AlphaFoldDB" id="A0AA88JGF5"/>